<comment type="caution">
    <text evidence="3">The sequence shown here is derived from an EMBL/GenBank/DDBJ whole genome shotgun (WGS) entry which is preliminary data.</text>
</comment>
<reference evidence="3" key="1">
    <citation type="submission" date="2021-02" db="EMBL/GenBank/DDBJ databases">
        <authorList>
            <person name="Steward A R."/>
        </authorList>
    </citation>
    <scope>NUCLEOTIDE SEQUENCE</scope>
</reference>
<evidence type="ECO:0000259" key="2">
    <source>
        <dbReference type="PROSITE" id="PS00028"/>
    </source>
</evidence>
<dbReference type="OrthoDB" id="8119460at2759"/>
<accession>A0A821KWS1</accession>
<evidence type="ECO:0000313" key="3">
    <source>
        <dbReference type="EMBL" id="CAF4741763.1"/>
    </source>
</evidence>
<gene>
    <name evidence="3" type="ORF">PMACD_LOCUS61</name>
</gene>
<protein>
    <recommendedName>
        <fullName evidence="2">C2H2-type domain-containing protein</fullName>
    </recommendedName>
</protein>
<organism evidence="3 4">
    <name type="scientific">Pieris macdunnoughi</name>
    <dbReference type="NCBI Taxonomy" id="345717"/>
    <lineage>
        <taxon>Eukaryota</taxon>
        <taxon>Metazoa</taxon>
        <taxon>Ecdysozoa</taxon>
        <taxon>Arthropoda</taxon>
        <taxon>Hexapoda</taxon>
        <taxon>Insecta</taxon>
        <taxon>Pterygota</taxon>
        <taxon>Neoptera</taxon>
        <taxon>Endopterygota</taxon>
        <taxon>Lepidoptera</taxon>
        <taxon>Glossata</taxon>
        <taxon>Ditrysia</taxon>
        <taxon>Papilionoidea</taxon>
        <taxon>Pieridae</taxon>
        <taxon>Pierinae</taxon>
        <taxon>Pieris</taxon>
    </lineage>
</organism>
<dbReference type="Gene3D" id="3.30.160.60">
    <property type="entry name" value="Classic Zinc Finger"/>
    <property type="match status" value="1"/>
</dbReference>
<proteinExistence type="predicted"/>
<dbReference type="Proteomes" id="UP000663880">
    <property type="component" value="Unassembled WGS sequence"/>
</dbReference>
<name>A0A821KWS1_9NEOP</name>
<dbReference type="EMBL" id="CAJOBZ010000001">
    <property type="protein sequence ID" value="CAF4741763.1"/>
    <property type="molecule type" value="Genomic_DNA"/>
</dbReference>
<evidence type="ECO:0000313" key="4">
    <source>
        <dbReference type="Proteomes" id="UP000663880"/>
    </source>
</evidence>
<evidence type="ECO:0000256" key="1">
    <source>
        <dbReference type="SAM" id="MobiDB-lite"/>
    </source>
</evidence>
<dbReference type="SMART" id="SM00355">
    <property type="entry name" value="ZnF_C2H2"/>
    <property type="match status" value="3"/>
</dbReference>
<dbReference type="AlphaFoldDB" id="A0A821KWS1"/>
<feature type="domain" description="C2H2-type" evidence="2">
    <location>
        <begin position="215"/>
        <end position="236"/>
    </location>
</feature>
<feature type="region of interest" description="Disordered" evidence="1">
    <location>
        <begin position="181"/>
        <end position="200"/>
    </location>
</feature>
<dbReference type="InterPro" id="IPR013087">
    <property type="entry name" value="Znf_C2H2_type"/>
</dbReference>
<keyword evidence="4" id="KW-1185">Reference proteome</keyword>
<dbReference type="PROSITE" id="PS00028">
    <property type="entry name" value="ZINC_FINGER_C2H2_1"/>
    <property type="match status" value="1"/>
</dbReference>
<sequence>MSDEQGTSQEALYELKDGSNLEIVELQCEKGLQEETPVLYDANSDYQNVSCMEIVDESGKSNVLDLLNMTLIKCYTAEGESYRLVASNSECDDSEAVTCILSNEGDDQEQFVIVDENDIYLQDEYAENDENPKTETVVSNKFYRDDLVSSATFTPENQQPSPEWILEKAKAYQQSKSLLASLQRRESKGRRRKGELPPPHELLTSPTFKLYLYSCKMCNFKCNAIKELQAHRAAEHIGGNSYRGRNSTIALQCPKCPYRAHTHGQLSKHITQNHVKRETDVTYSEAINLDTDEVNAADVLVCGACGFESPSKEVFRTHIQTEHGAMAC</sequence>